<evidence type="ECO:0000313" key="2">
    <source>
        <dbReference type="Proteomes" id="UP000615755"/>
    </source>
</evidence>
<sequence>MYAPQAGNNAYQSLCFHIIVIIVDSISNLLLADTKKPHNAWLF</sequence>
<evidence type="ECO:0008006" key="3">
    <source>
        <dbReference type="Google" id="ProtNLM"/>
    </source>
</evidence>
<gene>
    <name evidence="1" type="ORF">PAUR_a2048</name>
</gene>
<protein>
    <recommendedName>
        <fullName evidence="3">Transposase</fullName>
    </recommendedName>
</protein>
<name>A0ABR9EBT6_9GAMM</name>
<accession>A0ABR9EBT6</accession>
<dbReference type="Proteomes" id="UP000615755">
    <property type="component" value="Unassembled WGS sequence"/>
</dbReference>
<comment type="caution">
    <text evidence="1">The sequence shown here is derived from an EMBL/GenBank/DDBJ whole genome shotgun (WGS) entry which is preliminary data.</text>
</comment>
<organism evidence="1 2">
    <name type="scientific">Pseudoalteromonas aurantia 208</name>
    <dbReference type="NCBI Taxonomy" id="1314867"/>
    <lineage>
        <taxon>Bacteria</taxon>
        <taxon>Pseudomonadati</taxon>
        <taxon>Pseudomonadota</taxon>
        <taxon>Gammaproteobacteria</taxon>
        <taxon>Alteromonadales</taxon>
        <taxon>Pseudoalteromonadaceae</taxon>
        <taxon>Pseudoalteromonas</taxon>
    </lineage>
</organism>
<keyword evidence="2" id="KW-1185">Reference proteome</keyword>
<evidence type="ECO:0000313" key="1">
    <source>
        <dbReference type="EMBL" id="MBE0368444.1"/>
    </source>
</evidence>
<reference evidence="1 2" key="1">
    <citation type="submission" date="2015-03" db="EMBL/GenBank/DDBJ databases">
        <title>Genome sequence of Pseudoalteromonas aurantia.</title>
        <authorList>
            <person name="Xie B.-B."/>
            <person name="Rong J.-C."/>
            <person name="Qin Q.-L."/>
            <person name="Zhang Y.-Z."/>
        </authorList>
    </citation>
    <scope>NUCLEOTIDE SEQUENCE [LARGE SCALE GENOMIC DNA]</scope>
    <source>
        <strain evidence="1 2">208</strain>
    </source>
</reference>
<dbReference type="EMBL" id="AQGV01000012">
    <property type="protein sequence ID" value="MBE0368444.1"/>
    <property type="molecule type" value="Genomic_DNA"/>
</dbReference>
<proteinExistence type="predicted"/>